<dbReference type="Pfam" id="PF00005">
    <property type="entry name" value="ABC_tran"/>
    <property type="match status" value="1"/>
</dbReference>
<sequence length="247" mass="27015">MIKIEGVSKEFKAGVGSKRVKALDDLTLTVGQGEVFGFLGPNGAGKSTTIKILINLIFADSGSAVIAGMDVRDPETRRQVGYLPENPYFYDYLTAEELLWFGGKAAGLASPLVRERSTELLRKVDLFDARKRQLRTYSKGMVQRAGLALALIHDPQVVILDEPMSGLDPLGRKMVGDLILELKGEGKTVFFSSHILADIERFCDRYGIIVGGRLRRVERVDQLLAGGATLEEVFLDEVAKASEGVTL</sequence>
<dbReference type="KEGG" id="des:DSOUD_2156"/>
<dbReference type="PANTHER" id="PTHR42939">
    <property type="entry name" value="ABC TRANSPORTER ATP-BINDING PROTEIN ALBC-RELATED"/>
    <property type="match status" value="1"/>
</dbReference>
<gene>
    <name evidence="5" type="ORF">DSOUD_2156</name>
</gene>
<dbReference type="InterPro" id="IPR003439">
    <property type="entry name" value="ABC_transporter-like_ATP-bd"/>
</dbReference>
<dbReference type="InterPro" id="IPR003593">
    <property type="entry name" value="AAA+_ATPase"/>
</dbReference>
<dbReference type="CDD" id="cd03230">
    <property type="entry name" value="ABC_DR_subfamily_A"/>
    <property type="match status" value="1"/>
</dbReference>
<dbReference type="PATRIC" id="fig|1603606.3.peg.2329"/>
<keyword evidence="6" id="KW-1185">Reference proteome</keyword>
<dbReference type="SMART" id="SM00382">
    <property type="entry name" value="AAA"/>
    <property type="match status" value="1"/>
</dbReference>
<evidence type="ECO:0000256" key="3">
    <source>
        <dbReference type="ARBA" id="ARBA00022840"/>
    </source>
</evidence>
<dbReference type="GO" id="GO:0016887">
    <property type="term" value="F:ATP hydrolysis activity"/>
    <property type="evidence" value="ECO:0007669"/>
    <property type="project" value="InterPro"/>
</dbReference>
<protein>
    <submittedName>
        <fullName evidence="5">ABC-type multidrug transport system, ATPase component</fullName>
    </submittedName>
</protein>
<dbReference type="OrthoDB" id="9805130at2"/>
<organism evidence="5 6">
    <name type="scientific">Desulfuromonas soudanensis</name>
    <dbReference type="NCBI Taxonomy" id="1603606"/>
    <lineage>
        <taxon>Bacteria</taxon>
        <taxon>Pseudomonadati</taxon>
        <taxon>Thermodesulfobacteriota</taxon>
        <taxon>Desulfuromonadia</taxon>
        <taxon>Desulfuromonadales</taxon>
        <taxon>Desulfuromonadaceae</taxon>
        <taxon>Desulfuromonas</taxon>
    </lineage>
</organism>
<evidence type="ECO:0000256" key="1">
    <source>
        <dbReference type="ARBA" id="ARBA00022448"/>
    </source>
</evidence>
<dbReference type="AlphaFoldDB" id="A0A0M4D1Z9"/>
<dbReference type="InterPro" id="IPR051782">
    <property type="entry name" value="ABC_Transporter_VariousFunc"/>
</dbReference>
<keyword evidence="3" id="KW-0067">ATP-binding</keyword>
<dbReference type="Gene3D" id="3.40.50.300">
    <property type="entry name" value="P-loop containing nucleotide triphosphate hydrolases"/>
    <property type="match status" value="1"/>
</dbReference>
<keyword evidence="2" id="KW-0547">Nucleotide-binding</keyword>
<evidence type="ECO:0000256" key="2">
    <source>
        <dbReference type="ARBA" id="ARBA00022741"/>
    </source>
</evidence>
<evidence type="ECO:0000313" key="5">
    <source>
        <dbReference type="EMBL" id="ALC16921.1"/>
    </source>
</evidence>
<dbReference type="GO" id="GO:0005524">
    <property type="term" value="F:ATP binding"/>
    <property type="evidence" value="ECO:0007669"/>
    <property type="project" value="UniProtKB-KW"/>
</dbReference>
<evidence type="ECO:0000313" key="6">
    <source>
        <dbReference type="Proteomes" id="UP000057158"/>
    </source>
</evidence>
<reference evidence="5 6" key="1">
    <citation type="submission" date="2015-07" db="EMBL/GenBank/DDBJ databases">
        <title>Isolation and Genomic Characterization of a Novel Halophilic Metal-Reducing Deltaproteobacterium from the Deep Subsurface.</title>
        <authorList>
            <person name="Badalamenti J.P."/>
            <person name="Summers Z.M."/>
            <person name="Gralnick J.A."/>
            <person name="Bond D.R."/>
        </authorList>
    </citation>
    <scope>NUCLEOTIDE SEQUENCE [LARGE SCALE GENOMIC DNA]</scope>
    <source>
        <strain evidence="5 6">WTL</strain>
    </source>
</reference>
<name>A0A0M4D1Z9_9BACT</name>
<dbReference type="RefSeq" id="WP_053550973.1">
    <property type="nucleotide sequence ID" value="NZ_CP010802.1"/>
</dbReference>
<dbReference type="EMBL" id="CP010802">
    <property type="protein sequence ID" value="ALC16921.1"/>
    <property type="molecule type" value="Genomic_DNA"/>
</dbReference>
<feature type="domain" description="ABC transporter" evidence="4">
    <location>
        <begin position="2"/>
        <end position="236"/>
    </location>
</feature>
<dbReference type="PANTHER" id="PTHR42939:SF1">
    <property type="entry name" value="ABC TRANSPORTER ATP-BINDING PROTEIN ALBC-RELATED"/>
    <property type="match status" value="1"/>
</dbReference>
<dbReference type="Proteomes" id="UP000057158">
    <property type="component" value="Chromosome"/>
</dbReference>
<dbReference type="SUPFAM" id="SSF52540">
    <property type="entry name" value="P-loop containing nucleoside triphosphate hydrolases"/>
    <property type="match status" value="1"/>
</dbReference>
<dbReference type="STRING" id="1603606.DSOUD_2156"/>
<proteinExistence type="predicted"/>
<dbReference type="PROSITE" id="PS50893">
    <property type="entry name" value="ABC_TRANSPORTER_2"/>
    <property type="match status" value="1"/>
</dbReference>
<dbReference type="InterPro" id="IPR027417">
    <property type="entry name" value="P-loop_NTPase"/>
</dbReference>
<accession>A0A0M4D1Z9</accession>
<keyword evidence="1" id="KW-0813">Transport</keyword>
<evidence type="ECO:0000259" key="4">
    <source>
        <dbReference type="PROSITE" id="PS50893"/>
    </source>
</evidence>